<sequence>MSSIMSEMNKQTITNEDTVHTLFFSSVTNSTNGFWETLCREINSTLKNLSKGYIWHRDEFKVCLPIMNGDNSGMPMHLIATTCIGDNIEDEWFIIYVILELSKKYSHLIIQITDNDGDFLLIEAADYLPSWANPENTENRVFISNNAIHLIPPDLASLKNKLGIIDALQLIVKCSKQTKVLPEIQTAILNRIGQYPEKITENMHRVIVHLPLDIAAILTIQPSLIAPIVTTYCNHDFIDLKACRNIEFTDYAYVEVNFTKCLYAMLIHSKLIRSGSNKILAQDKKKELGLKITYGYQMLMKTLIKDIFSTKEFKKFKNNLNQVGYFRNNIEDSKEYNILLENAKKYFVDMECPISTYVSNNVSKIMATDDFLECKETLKVQNATDKGLTEDRDDWLSIQPDQLNEMLDNRYGNNMKFHNDELVTPETVTSKLADFLKQSSDFEGVDTKNNNDSDDETIDFDANQFVDCLQKMMNLVSGDVNSSMDLDSESENDAFDDDLDEELATKLNCYEQKRNDKSKVMFNLTQSIKEEGLSGPSSNLLSSIGINKTDLLDSDDD</sequence>
<protein>
    <recommendedName>
        <fullName evidence="3">Ecdysoneless</fullName>
    </recommendedName>
</protein>
<evidence type="ECO:0000313" key="2">
    <source>
        <dbReference type="Proteomes" id="UP001549921"/>
    </source>
</evidence>
<dbReference type="EMBL" id="JBEDNZ010000016">
    <property type="protein sequence ID" value="KAL0822519.1"/>
    <property type="molecule type" value="Genomic_DNA"/>
</dbReference>
<dbReference type="PANTHER" id="PTHR13060:SF0">
    <property type="entry name" value="PROTEIN ECDYSONELESS HOMOLOG"/>
    <property type="match status" value="1"/>
</dbReference>
<gene>
    <name evidence="1" type="ORF">ABMA28_004570</name>
</gene>
<proteinExistence type="predicted"/>
<organism evidence="1 2">
    <name type="scientific">Loxostege sticticalis</name>
    <name type="common">Beet webworm moth</name>
    <dbReference type="NCBI Taxonomy" id="481309"/>
    <lineage>
        <taxon>Eukaryota</taxon>
        <taxon>Metazoa</taxon>
        <taxon>Ecdysozoa</taxon>
        <taxon>Arthropoda</taxon>
        <taxon>Hexapoda</taxon>
        <taxon>Insecta</taxon>
        <taxon>Pterygota</taxon>
        <taxon>Neoptera</taxon>
        <taxon>Endopterygota</taxon>
        <taxon>Lepidoptera</taxon>
        <taxon>Glossata</taxon>
        <taxon>Ditrysia</taxon>
        <taxon>Pyraloidea</taxon>
        <taxon>Crambidae</taxon>
        <taxon>Pyraustinae</taxon>
        <taxon>Loxostege</taxon>
    </lineage>
</organism>
<comment type="caution">
    <text evidence="1">The sequence shown here is derived from an EMBL/GenBank/DDBJ whole genome shotgun (WGS) entry which is preliminary data.</text>
</comment>
<dbReference type="PANTHER" id="PTHR13060">
    <property type="entry name" value="SGT1 PROTEIN HSGT1 SUPPRESSOR OF GCR2"/>
    <property type="match status" value="1"/>
</dbReference>
<reference evidence="1 2" key="1">
    <citation type="submission" date="2024-06" db="EMBL/GenBank/DDBJ databases">
        <title>A chromosome-level genome assembly of beet webworm, Loxostege sticticalis.</title>
        <authorList>
            <person name="Zhang Y."/>
        </authorList>
    </citation>
    <scope>NUCLEOTIDE SEQUENCE [LARGE SCALE GENOMIC DNA]</scope>
    <source>
        <strain evidence="1">AQ028</strain>
        <tissue evidence="1">Male pupae</tissue>
    </source>
</reference>
<accession>A0ABD0SRP8</accession>
<name>A0ABD0SRP8_LOXSC</name>
<evidence type="ECO:0008006" key="3">
    <source>
        <dbReference type="Google" id="ProtNLM"/>
    </source>
</evidence>
<dbReference type="Pfam" id="PF07093">
    <property type="entry name" value="SGT1"/>
    <property type="match status" value="1"/>
</dbReference>
<dbReference type="InterPro" id="IPR010770">
    <property type="entry name" value="Ecd"/>
</dbReference>
<dbReference type="AlphaFoldDB" id="A0ABD0SRP8"/>
<evidence type="ECO:0000313" key="1">
    <source>
        <dbReference type="EMBL" id="KAL0822519.1"/>
    </source>
</evidence>
<dbReference type="Proteomes" id="UP001549921">
    <property type="component" value="Unassembled WGS sequence"/>
</dbReference>